<keyword evidence="9" id="KW-1185">Reference proteome</keyword>
<dbReference type="OrthoDB" id="9803968at2"/>
<dbReference type="SUPFAM" id="SSF56801">
    <property type="entry name" value="Acetyl-CoA synthetase-like"/>
    <property type="match status" value="1"/>
</dbReference>
<dbReference type="InterPro" id="IPR020845">
    <property type="entry name" value="AMP-binding_CS"/>
</dbReference>
<dbReference type="Pfam" id="PF13193">
    <property type="entry name" value="AMP-binding_C"/>
    <property type="match status" value="1"/>
</dbReference>
<evidence type="ECO:0000313" key="9">
    <source>
        <dbReference type="Proteomes" id="UP000308697"/>
    </source>
</evidence>
<keyword evidence="2 8" id="KW-0436">Ligase</keyword>
<evidence type="ECO:0000259" key="6">
    <source>
        <dbReference type="Pfam" id="PF00501"/>
    </source>
</evidence>
<dbReference type="Pfam" id="PF00501">
    <property type="entry name" value="AMP-binding"/>
    <property type="match status" value="1"/>
</dbReference>
<dbReference type="Gene3D" id="3.40.50.12780">
    <property type="entry name" value="N-terminal domain of ligase-like"/>
    <property type="match status" value="1"/>
</dbReference>
<keyword evidence="3" id="KW-0547">Nucleotide-binding</keyword>
<reference evidence="8 9" key="1">
    <citation type="submission" date="2019-04" db="EMBL/GenBank/DDBJ databases">
        <title>Streptomyces piniterrae sp. nov., a heliquinomycin-producing actinomycete isolated from rhizosphere soil of Pinus yunnanensis.</title>
        <authorList>
            <person name="Zhuang X."/>
            <person name="Zhao J."/>
        </authorList>
    </citation>
    <scope>NUCLEOTIDE SEQUENCE [LARGE SCALE GENOMIC DNA]</scope>
    <source>
        <strain evidence="9">jys28</strain>
    </source>
</reference>
<dbReference type="GO" id="GO:0003987">
    <property type="term" value="F:acetate-CoA ligase activity"/>
    <property type="evidence" value="ECO:0007669"/>
    <property type="project" value="UniProtKB-EC"/>
</dbReference>
<proteinExistence type="predicted"/>
<protein>
    <recommendedName>
        <fullName evidence="1">acetate--CoA ligase</fullName>
        <ecNumber evidence="1">6.2.1.1</ecNumber>
    </recommendedName>
</protein>
<evidence type="ECO:0000256" key="3">
    <source>
        <dbReference type="ARBA" id="ARBA00022741"/>
    </source>
</evidence>
<dbReference type="EC" id="6.2.1.1" evidence="1"/>
<sequence>MTWETIRKNAAPRVAPNLADYDRARLAFTWAQARASLAGLPGGGGPNIAYEAVDRHLAASQGGKAALRCIARDGSVSTVTYAELARRTARFAQVLRSLGVGRGDRVFTLLGRRPELFTAVLGTLKNTSVLAALSPALRPGPVVQRLRLGDARVLVTSRALYRRKVADHQAALPGLAHVLIVGPGAEELPGSLSYDALMADTPDRFITPPTAPEDAALLHFTSGTTGEPKGVLHVHGAVIAHDATAATALDLRPDDVYWCTADAGSVTGMSYGVIAPLARGATLVVDEDDRGEDDLGGILAGQRVSVWYTDPRSVRTLMRATGRRGQRARTDSYDLSALRFLASAGEPLTPEAVVWGRDVLGLPVHDNWSQTETGCIMIANLAACEIRPGSMGRPLPGVEAAVLELGEDGRARLADGRVTVLENPDIEGELALRPGWPSMFRGYLHDTARYAAAFADGWYLTGDIVRRDKDGWYWFVGRADDVITSAGRLIGPFEVESALTGHPSVAEAGVIGRPDPAAGSVVKAFVSVRPGVQPTPALERELLAFVRRRLGPAVAPREIAFERDLPRTHSGTVLRRLLRARELGLPSGDLSTLEGSA</sequence>
<gene>
    <name evidence="8" type="primary">acsA</name>
    <name evidence="8" type="ORF">FCH28_04255</name>
</gene>
<dbReference type="InterPro" id="IPR000873">
    <property type="entry name" value="AMP-dep_synth/lig_dom"/>
</dbReference>
<dbReference type="EMBL" id="SUMB01000001">
    <property type="protein sequence ID" value="TJZ59308.1"/>
    <property type="molecule type" value="Genomic_DNA"/>
</dbReference>
<evidence type="ECO:0000313" key="8">
    <source>
        <dbReference type="EMBL" id="TJZ59308.1"/>
    </source>
</evidence>
<dbReference type="GO" id="GO:0005524">
    <property type="term" value="F:ATP binding"/>
    <property type="evidence" value="ECO:0007669"/>
    <property type="project" value="UniProtKB-KW"/>
</dbReference>
<dbReference type="Proteomes" id="UP000308697">
    <property type="component" value="Unassembled WGS sequence"/>
</dbReference>
<dbReference type="PANTHER" id="PTHR24095">
    <property type="entry name" value="ACETYL-COENZYME A SYNTHETASE"/>
    <property type="match status" value="1"/>
</dbReference>
<evidence type="ECO:0000256" key="1">
    <source>
        <dbReference type="ARBA" id="ARBA00013275"/>
    </source>
</evidence>
<dbReference type="InterPro" id="IPR042099">
    <property type="entry name" value="ANL_N_sf"/>
</dbReference>
<dbReference type="PROSITE" id="PS00455">
    <property type="entry name" value="AMP_BINDING"/>
    <property type="match status" value="1"/>
</dbReference>
<keyword evidence="4" id="KW-0067">ATP-binding</keyword>
<evidence type="ECO:0000256" key="4">
    <source>
        <dbReference type="ARBA" id="ARBA00022840"/>
    </source>
</evidence>
<dbReference type="GO" id="GO:0006085">
    <property type="term" value="P:acetyl-CoA biosynthetic process"/>
    <property type="evidence" value="ECO:0007669"/>
    <property type="project" value="TreeGrafter"/>
</dbReference>
<name>A0A4V5MMV4_9ACTN</name>
<comment type="caution">
    <text evidence="8">The sequence shown here is derived from an EMBL/GenBank/DDBJ whole genome shotgun (WGS) entry which is preliminary data.</text>
</comment>
<feature type="domain" description="AMP-dependent synthetase/ligase" evidence="6">
    <location>
        <begin position="58"/>
        <end position="444"/>
    </location>
</feature>
<feature type="domain" description="AMP-binding enzyme C-terminal" evidence="7">
    <location>
        <begin position="494"/>
        <end position="571"/>
    </location>
</feature>
<dbReference type="GO" id="GO:0005829">
    <property type="term" value="C:cytosol"/>
    <property type="evidence" value="ECO:0007669"/>
    <property type="project" value="TreeGrafter"/>
</dbReference>
<dbReference type="InterPro" id="IPR025110">
    <property type="entry name" value="AMP-bd_C"/>
</dbReference>
<dbReference type="InterPro" id="IPR045851">
    <property type="entry name" value="AMP-bd_C_sf"/>
</dbReference>
<dbReference type="PANTHER" id="PTHR24095:SF14">
    <property type="entry name" value="ACETYL-COENZYME A SYNTHETASE 1"/>
    <property type="match status" value="1"/>
</dbReference>
<dbReference type="AlphaFoldDB" id="A0A4V5MMV4"/>
<organism evidence="8 9">
    <name type="scientific">Streptomyces piniterrae</name>
    <dbReference type="NCBI Taxonomy" id="2571125"/>
    <lineage>
        <taxon>Bacteria</taxon>
        <taxon>Bacillati</taxon>
        <taxon>Actinomycetota</taxon>
        <taxon>Actinomycetes</taxon>
        <taxon>Kitasatosporales</taxon>
        <taxon>Streptomycetaceae</taxon>
        <taxon>Streptomyces</taxon>
    </lineage>
</organism>
<dbReference type="RefSeq" id="WP_136738259.1">
    <property type="nucleotide sequence ID" value="NZ_SUMB01000001.1"/>
</dbReference>
<keyword evidence="5" id="KW-0007">Acetylation</keyword>
<evidence type="ECO:0000256" key="5">
    <source>
        <dbReference type="ARBA" id="ARBA00022990"/>
    </source>
</evidence>
<dbReference type="NCBIfam" id="NF003313">
    <property type="entry name" value="PRK04319.1"/>
    <property type="match status" value="1"/>
</dbReference>
<evidence type="ECO:0000256" key="2">
    <source>
        <dbReference type="ARBA" id="ARBA00022598"/>
    </source>
</evidence>
<accession>A0A4V5MMV4</accession>
<dbReference type="Gene3D" id="3.30.300.30">
    <property type="match status" value="1"/>
</dbReference>
<evidence type="ECO:0000259" key="7">
    <source>
        <dbReference type="Pfam" id="PF13193"/>
    </source>
</evidence>